<dbReference type="PANTHER" id="PTHR42892">
    <property type="entry name" value="GLUCOSAMINE-6-PHOSPHATE DEAMINASE-LIKE PROTEIN BT_0258-RELATED"/>
    <property type="match status" value="1"/>
</dbReference>
<evidence type="ECO:0000256" key="1">
    <source>
        <dbReference type="NCBIfam" id="TIGR00502"/>
    </source>
</evidence>
<protein>
    <recommendedName>
        <fullName evidence="1">Glucosamine-6-phosphate deaminase</fullName>
        <ecNumber evidence="1">3.5.99.6</ecNumber>
    </recommendedName>
</protein>
<dbReference type="CDD" id="cd01399">
    <property type="entry name" value="GlcN6P_deaminase"/>
    <property type="match status" value="1"/>
</dbReference>
<accession>A0ABS8NQD3</accession>
<gene>
    <name evidence="4" type="primary">nagB</name>
    <name evidence="4" type="ORF">LOC71_23075</name>
</gene>
<organism evidence="4 5">
    <name type="scientific">Rhodopirellula halodulae</name>
    <dbReference type="NCBI Taxonomy" id="2894198"/>
    <lineage>
        <taxon>Bacteria</taxon>
        <taxon>Pseudomonadati</taxon>
        <taxon>Planctomycetota</taxon>
        <taxon>Planctomycetia</taxon>
        <taxon>Pirellulales</taxon>
        <taxon>Pirellulaceae</taxon>
        <taxon>Rhodopirellula</taxon>
    </lineage>
</organism>
<feature type="region of interest" description="Disordered" evidence="2">
    <location>
        <begin position="1"/>
        <end position="22"/>
    </location>
</feature>
<keyword evidence="4" id="KW-0378">Hydrolase</keyword>
<dbReference type="SUPFAM" id="SSF100950">
    <property type="entry name" value="NagB/RpiA/CoA transferase-like"/>
    <property type="match status" value="1"/>
</dbReference>
<reference evidence="4" key="1">
    <citation type="submission" date="2021-11" db="EMBL/GenBank/DDBJ databases">
        <title>Genome sequence.</title>
        <authorList>
            <person name="Sun Q."/>
        </authorList>
    </citation>
    <scope>NUCLEOTIDE SEQUENCE</scope>
    <source>
        <strain evidence="4">JC740</strain>
    </source>
</reference>
<name>A0ABS8NQD3_9BACT</name>
<sequence length="291" mass="32158">MMRSTLENPASEDALAANPSNAIGTGHSNSGLSVLKFKEKSDACKRVAREIGSLIRHRAAENRNCVLGLATGSTPIRVYRELVRMHREEGLSFHNVVTFNLDEYFPMQPTAPQSYVRFMNEHLFDHIDIVRSNVHIPNGTIELESVPGYCRDYDELIASCGGIDLQLLGIGRTGHIGFNEPGATRDTRTRLVKLDTLTRIDAVSDFGGIEYVPLLAITMGVDTILQAKRIRLLAFGEHKADIVQRAIETRMNATVPATFLQAHRDVQYLLDEDAAECLTAAGNNLNGENLQ</sequence>
<keyword evidence="5" id="KW-1185">Reference proteome</keyword>
<dbReference type="Pfam" id="PF01182">
    <property type="entry name" value="Glucosamine_iso"/>
    <property type="match status" value="1"/>
</dbReference>
<dbReference type="InterPro" id="IPR006148">
    <property type="entry name" value="Glc/Gal-6P_isomerase"/>
</dbReference>
<dbReference type="RefSeq" id="WP_230276807.1">
    <property type="nucleotide sequence ID" value="NZ_JAJKFW010000063.1"/>
</dbReference>
<dbReference type="NCBIfam" id="TIGR00502">
    <property type="entry name" value="nagB"/>
    <property type="match status" value="1"/>
</dbReference>
<dbReference type="EMBL" id="JAJKFW010000063">
    <property type="protein sequence ID" value="MCC9645172.1"/>
    <property type="molecule type" value="Genomic_DNA"/>
</dbReference>
<dbReference type="Gene3D" id="3.40.50.1360">
    <property type="match status" value="1"/>
</dbReference>
<dbReference type="GO" id="GO:0004342">
    <property type="term" value="F:glucosamine-6-phosphate deaminase activity"/>
    <property type="evidence" value="ECO:0007669"/>
    <property type="project" value="UniProtKB-EC"/>
</dbReference>
<dbReference type="EC" id="3.5.99.6" evidence="1"/>
<dbReference type="PANTHER" id="PTHR42892:SF1">
    <property type="entry name" value="GLUCOSAMINE-6-PHOSPHATE ISOMERASE"/>
    <property type="match status" value="1"/>
</dbReference>
<comment type="caution">
    <text evidence="4">The sequence shown here is derived from an EMBL/GenBank/DDBJ whole genome shotgun (WGS) entry which is preliminary data.</text>
</comment>
<evidence type="ECO:0000256" key="2">
    <source>
        <dbReference type="SAM" id="MobiDB-lite"/>
    </source>
</evidence>
<evidence type="ECO:0000313" key="4">
    <source>
        <dbReference type="EMBL" id="MCC9645172.1"/>
    </source>
</evidence>
<proteinExistence type="predicted"/>
<evidence type="ECO:0000313" key="5">
    <source>
        <dbReference type="Proteomes" id="UP001430306"/>
    </source>
</evidence>
<dbReference type="InterPro" id="IPR004547">
    <property type="entry name" value="Glucosamine6P_isomerase"/>
</dbReference>
<feature type="domain" description="Glucosamine/galactosamine-6-phosphate isomerase" evidence="3">
    <location>
        <begin position="39"/>
        <end position="263"/>
    </location>
</feature>
<dbReference type="InterPro" id="IPR037171">
    <property type="entry name" value="NagB/RpiA_transferase-like"/>
</dbReference>
<dbReference type="InterPro" id="IPR052960">
    <property type="entry name" value="GlcN6P_deaminase-like"/>
</dbReference>
<dbReference type="Proteomes" id="UP001430306">
    <property type="component" value="Unassembled WGS sequence"/>
</dbReference>
<evidence type="ECO:0000259" key="3">
    <source>
        <dbReference type="Pfam" id="PF01182"/>
    </source>
</evidence>